<evidence type="ECO:0000256" key="2">
    <source>
        <dbReference type="ARBA" id="ARBA00023002"/>
    </source>
</evidence>
<keyword evidence="3" id="KW-0520">NAD</keyword>
<keyword evidence="2 3" id="KW-0560">Oxidoreductase</keyword>
<dbReference type="PANTHER" id="PTHR43086:SF3">
    <property type="entry name" value="NADP-DEPENDENT 3-HYDROXY ACID DEHYDROGENASE YDFG"/>
    <property type="match status" value="1"/>
</dbReference>
<dbReference type="Gene3D" id="3.40.50.720">
    <property type="entry name" value="NAD(P)-binding Rossmann-like Domain"/>
    <property type="match status" value="1"/>
</dbReference>
<proteinExistence type="inferred from homology"/>
<evidence type="ECO:0000256" key="1">
    <source>
        <dbReference type="ARBA" id="ARBA00006484"/>
    </source>
</evidence>
<keyword evidence="6" id="KW-1185">Reference proteome</keyword>
<evidence type="ECO:0000259" key="4">
    <source>
        <dbReference type="Pfam" id="PF01488"/>
    </source>
</evidence>
<comment type="cofactor">
    <cofactor evidence="3">
        <name>a divalent metal cation</name>
        <dbReference type="ChEBI" id="CHEBI:60240"/>
    </cofactor>
</comment>
<dbReference type="Pfam" id="PF01488">
    <property type="entry name" value="Shikimate_DH"/>
    <property type="match status" value="1"/>
</dbReference>
<sequence>MFGLIGHSTSFEAAREKARTLGFEEFAEGDLDVWCSAPPQLVEHLQVTSATGKTIEGAYIDSCFVPEMLSRFKTARRKVLSAMELAQKNGIDITALGGFTSIIFENFNLLKEQQIRSTTLEWERFTTGNTHTAWVICRQVETNAPKLGIDLSQARVAVIGATGDIGSAVCRWLSQRTGVKELLLVARQAQPLLDLQQELGGGRILKLEEALLEADVVVWVASLPQTLSIDAASLKSPCLMIDGGYPKNLDTKASGNGIHVLKGGIVEFFSDITWQMMEMAEMDNPKRQMFACFAEAILLEFEGIHTNFSWGRNNISLDKMDLIGAASLRHGFQALGLSAQIDPTPALTTA</sequence>
<gene>
    <name evidence="5" type="ORF">C7K55_05725</name>
</gene>
<dbReference type="PIRSF" id="PIRSF026396">
    <property type="entry name" value="UCP026396_short-chain_DH"/>
    <property type="match status" value="1"/>
</dbReference>
<dbReference type="EC" id="1.2.1.80" evidence="3"/>
<dbReference type="NCBIfam" id="TIGR04058">
    <property type="entry name" value="AcACP_reductase"/>
    <property type="match status" value="1"/>
</dbReference>
<accession>A0A2P7MXI5</accession>
<dbReference type="OrthoDB" id="417724at2"/>
<comment type="catalytic activity">
    <reaction evidence="3">
        <text>a long-chain fatty aldehyde + holo-[ACP] + NAD(+) = a long-chain fatty acyl-[ACP] + NADH + H(+)</text>
        <dbReference type="Rhea" id="RHEA:54180"/>
        <dbReference type="Rhea" id="RHEA-COMP:9685"/>
        <dbReference type="Rhea" id="RHEA-COMP:12682"/>
        <dbReference type="ChEBI" id="CHEBI:15378"/>
        <dbReference type="ChEBI" id="CHEBI:17176"/>
        <dbReference type="ChEBI" id="CHEBI:57540"/>
        <dbReference type="ChEBI" id="CHEBI:57945"/>
        <dbReference type="ChEBI" id="CHEBI:64479"/>
        <dbReference type="ChEBI" id="CHEBI:133243"/>
        <dbReference type="EC" id="1.2.1.80"/>
    </reaction>
</comment>
<dbReference type="SUPFAM" id="SSF51735">
    <property type="entry name" value="NAD(P)-binding Rossmann-fold domains"/>
    <property type="match status" value="1"/>
</dbReference>
<dbReference type="InterPro" id="IPR016836">
    <property type="entry name" value="AAR"/>
</dbReference>
<dbReference type="InterPro" id="IPR036291">
    <property type="entry name" value="NAD(P)-bd_dom_sf"/>
</dbReference>
<comment type="caution">
    <text evidence="5">The sequence shown here is derived from an EMBL/GenBank/DDBJ whole genome shotgun (WGS) entry which is preliminary data.</text>
</comment>
<dbReference type="PANTHER" id="PTHR43086">
    <property type="entry name" value="VERY-LONG-CHAIN 3-OXOOACYL-COA REDUCTASE"/>
    <property type="match status" value="1"/>
</dbReference>
<comment type="catalytic activity">
    <reaction evidence="3">
        <text>a long-chain fatty aldehyde + holo-[ACP] + NADP(+) = a long-chain fatty acyl-[ACP] + NADPH + H(+)</text>
        <dbReference type="Rhea" id="RHEA:54176"/>
        <dbReference type="Rhea" id="RHEA-COMP:9685"/>
        <dbReference type="Rhea" id="RHEA-COMP:12682"/>
        <dbReference type="ChEBI" id="CHEBI:15378"/>
        <dbReference type="ChEBI" id="CHEBI:17176"/>
        <dbReference type="ChEBI" id="CHEBI:57783"/>
        <dbReference type="ChEBI" id="CHEBI:58349"/>
        <dbReference type="ChEBI" id="CHEBI:64479"/>
        <dbReference type="ChEBI" id="CHEBI:133243"/>
        <dbReference type="EC" id="1.2.1.80"/>
    </reaction>
</comment>
<dbReference type="Proteomes" id="UP000243002">
    <property type="component" value="Unassembled WGS sequence"/>
</dbReference>
<dbReference type="RefSeq" id="WP_106502463.1">
    <property type="nucleotide sequence ID" value="NZ_PXXO01000005.1"/>
</dbReference>
<comment type="function">
    <text evidence="3">Catalyzes the NADP-dependent reduction of long-chain acyl-ACP to the corresponding fatty aldehyde. Involved in the biosynthesis of alkanes, mainly heptadecane and pentadecane, by producing the fatty aldehydes used by aldehyde decarbonylase.</text>
</comment>
<organism evidence="5 6">
    <name type="scientific">Cyanobium usitatum str. Tous</name>
    <dbReference type="NCBI Taxonomy" id="2116684"/>
    <lineage>
        <taxon>Bacteria</taxon>
        <taxon>Bacillati</taxon>
        <taxon>Cyanobacteriota</taxon>
        <taxon>Cyanophyceae</taxon>
        <taxon>Synechococcales</taxon>
        <taxon>Prochlorococcaceae</taxon>
        <taxon>Cyanobium</taxon>
    </lineage>
</organism>
<evidence type="ECO:0000313" key="5">
    <source>
        <dbReference type="EMBL" id="PSJ05943.1"/>
    </source>
</evidence>
<evidence type="ECO:0000313" key="6">
    <source>
        <dbReference type="Proteomes" id="UP000243002"/>
    </source>
</evidence>
<evidence type="ECO:0000256" key="3">
    <source>
        <dbReference type="PIRNR" id="PIRNR026396"/>
    </source>
</evidence>
<comment type="similarity">
    <text evidence="1 3">Belongs to the short-chain dehydrogenases/reductases (SDR) family.</text>
</comment>
<reference evidence="5 6" key="1">
    <citation type="journal article" date="2018" name="Environ. Microbiol.">
        <title>Ecological and genomic features of two widespread freshwater picocyanobacteria.</title>
        <authorList>
            <person name="Cabello-Yeves P.J."/>
            <person name="Picazo A."/>
            <person name="Camacho A."/>
            <person name="Callieri C."/>
            <person name="Rosselli R."/>
            <person name="Roda-Garcia J.J."/>
            <person name="Coutinho F.H."/>
            <person name="Rodriguez-Valera F."/>
        </authorList>
    </citation>
    <scope>NUCLEOTIDE SEQUENCE [LARGE SCALE GENOMIC DNA]</scope>
    <source>
        <strain evidence="5 6">Tous</strain>
    </source>
</reference>
<dbReference type="InterPro" id="IPR006151">
    <property type="entry name" value="Shikm_DH/Glu-tRNA_Rdtase"/>
</dbReference>
<feature type="domain" description="Quinate/shikimate 5-dehydrogenase/glutamyl-tRNA reductase" evidence="4">
    <location>
        <begin position="150"/>
        <end position="254"/>
    </location>
</feature>
<dbReference type="GO" id="GO:0016491">
    <property type="term" value="F:oxidoreductase activity"/>
    <property type="evidence" value="ECO:0007669"/>
    <property type="project" value="UniProtKB-KW"/>
</dbReference>
<dbReference type="EMBL" id="PXXO01000005">
    <property type="protein sequence ID" value="PSJ05943.1"/>
    <property type="molecule type" value="Genomic_DNA"/>
</dbReference>
<protein>
    <recommendedName>
        <fullName evidence="3">Long-chain acyl-[acyl-carrier-protein] reductase</fullName>
        <shortName evidence="3">AAR</shortName>
        <ecNumber evidence="3">1.2.1.80</ecNumber>
    </recommendedName>
</protein>
<name>A0A2P7MXI5_9CYAN</name>
<dbReference type="AlphaFoldDB" id="A0A2P7MXI5"/>